<evidence type="ECO:0000256" key="2">
    <source>
        <dbReference type="ARBA" id="ARBA00005409"/>
    </source>
</evidence>
<keyword evidence="8" id="KW-1185">Reference proteome</keyword>
<dbReference type="InterPro" id="IPR001830">
    <property type="entry name" value="Glyco_trans_20"/>
</dbReference>
<organism evidence="7 8">
    <name type="scientific">Ophiobolus disseminans</name>
    <dbReference type="NCBI Taxonomy" id="1469910"/>
    <lineage>
        <taxon>Eukaryota</taxon>
        <taxon>Fungi</taxon>
        <taxon>Dikarya</taxon>
        <taxon>Ascomycota</taxon>
        <taxon>Pezizomycotina</taxon>
        <taxon>Dothideomycetes</taxon>
        <taxon>Pleosporomycetidae</taxon>
        <taxon>Pleosporales</taxon>
        <taxon>Pleosporineae</taxon>
        <taxon>Phaeosphaeriaceae</taxon>
        <taxon>Ophiobolus</taxon>
    </lineage>
</organism>
<proteinExistence type="inferred from homology"/>
<dbReference type="GO" id="GO:0004805">
    <property type="term" value="F:trehalose-phosphatase activity"/>
    <property type="evidence" value="ECO:0007669"/>
    <property type="project" value="TreeGrafter"/>
</dbReference>
<dbReference type="InterPro" id="IPR023214">
    <property type="entry name" value="HAD_sf"/>
</dbReference>
<dbReference type="InterPro" id="IPR003337">
    <property type="entry name" value="Trehalose_PPase"/>
</dbReference>
<dbReference type="Pfam" id="PF00982">
    <property type="entry name" value="Glyco_transf_20"/>
    <property type="match status" value="1"/>
</dbReference>
<dbReference type="SUPFAM" id="SSF53756">
    <property type="entry name" value="UDP-Glycosyltransferase/glycogen phosphorylase"/>
    <property type="match status" value="1"/>
</dbReference>
<feature type="region of interest" description="Disordered" evidence="6">
    <location>
        <begin position="144"/>
        <end position="169"/>
    </location>
</feature>
<dbReference type="InterPro" id="IPR006379">
    <property type="entry name" value="HAD-SF_hydro_IIB"/>
</dbReference>
<reference evidence="7" key="1">
    <citation type="journal article" date="2020" name="Stud. Mycol.">
        <title>101 Dothideomycetes genomes: a test case for predicting lifestyles and emergence of pathogens.</title>
        <authorList>
            <person name="Haridas S."/>
            <person name="Albert R."/>
            <person name="Binder M."/>
            <person name="Bloem J."/>
            <person name="Labutti K."/>
            <person name="Salamov A."/>
            <person name="Andreopoulos B."/>
            <person name="Baker S."/>
            <person name="Barry K."/>
            <person name="Bills G."/>
            <person name="Bluhm B."/>
            <person name="Cannon C."/>
            <person name="Castanera R."/>
            <person name="Culley D."/>
            <person name="Daum C."/>
            <person name="Ezra D."/>
            <person name="Gonzalez J."/>
            <person name="Henrissat B."/>
            <person name="Kuo A."/>
            <person name="Liang C."/>
            <person name="Lipzen A."/>
            <person name="Lutzoni F."/>
            <person name="Magnuson J."/>
            <person name="Mondo S."/>
            <person name="Nolan M."/>
            <person name="Ohm R."/>
            <person name="Pangilinan J."/>
            <person name="Park H.-J."/>
            <person name="Ramirez L."/>
            <person name="Alfaro M."/>
            <person name="Sun H."/>
            <person name="Tritt A."/>
            <person name="Yoshinaga Y."/>
            <person name="Zwiers L.-H."/>
            <person name="Turgeon B."/>
            <person name="Goodwin S."/>
            <person name="Spatafora J."/>
            <person name="Crous P."/>
            <person name="Grigoriev I."/>
        </authorList>
    </citation>
    <scope>NUCLEOTIDE SEQUENCE</scope>
    <source>
        <strain evidence="7">CBS 113818</strain>
    </source>
</reference>
<comment type="similarity">
    <text evidence="2">In the N-terminal section; belongs to the glycosyltransferase 20 family.</text>
</comment>
<comment type="similarity">
    <text evidence="3">In the C-terminal section; belongs to the trehalose phosphatase family.</text>
</comment>
<evidence type="ECO:0000256" key="6">
    <source>
        <dbReference type="SAM" id="MobiDB-lite"/>
    </source>
</evidence>
<comment type="subcellular location">
    <subcellularLocation>
        <location evidence="1">Cytoplasm</location>
    </subcellularLocation>
</comment>
<evidence type="ECO:0000256" key="1">
    <source>
        <dbReference type="ARBA" id="ARBA00004496"/>
    </source>
</evidence>
<dbReference type="PANTHER" id="PTHR10788">
    <property type="entry name" value="TREHALOSE-6-PHOSPHATE SYNTHASE"/>
    <property type="match status" value="1"/>
</dbReference>
<dbReference type="NCBIfam" id="TIGR01484">
    <property type="entry name" value="HAD-SF-IIB"/>
    <property type="match status" value="1"/>
</dbReference>
<dbReference type="FunFam" id="3.30.70.1020:FF:000001">
    <property type="entry name" value="Alpha,alpha-trehalose-phosphate synthase [UDP-forming] 1"/>
    <property type="match status" value="1"/>
</dbReference>
<dbReference type="OrthoDB" id="755951at2759"/>
<dbReference type="AlphaFoldDB" id="A0A6A7AFK1"/>
<dbReference type="SUPFAM" id="SSF56784">
    <property type="entry name" value="HAD-like"/>
    <property type="match status" value="1"/>
</dbReference>
<dbReference type="Proteomes" id="UP000799424">
    <property type="component" value="Unassembled WGS sequence"/>
</dbReference>
<name>A0A6A7AFK1_9PLEO</name>
<dbReference type="InterPro" id="IPR036412">
    <property type="entry name" value="HAD-like_sf"/>
</dbReference>
<gene>
    <name evidence="7" type="ORF">CC86DRAFT_339941</name>
</gene>
<dbReference type="Gene3D" id="3.30.70.1020">
    <property type="entry name" value="Trehalose-6-phosphate phosphatase related protein, domain 2"/>
    <property type="match status" value="1"/>
</dbReference>
<accession>A0A6A7AFK1</accession>
<dbReference type="PANTHER" id="PTHR10788:SF15">
    <property type="entry name" value="TREHALOSE SYNTHASE COMPLEX REGULATORY SUBUNIT TPS3-RELATED"/>
    <property type="match status" value="1"/>
</dbReference>
<evidence type="ECO:0000256" key="4">
    <source>
        <dbReference type="ARBA" id="ARBA00022490"/>
    </source>
</evidence>
<keyword evidence="4" id="KW-0963">Cytoplasm</keyword>
<dbReference type="Gene3D" id="3.40.50.1000">
    <property type="entry name" value="HAD superfamily/HAD-like"/>
    <property type="match status" value="1"/>
</dbReference>
<dbReference type="GO" id="GO:0005829">
    <property type="term" value="C:cytosol"/>
    <property type="evidence" value="ECO:0007669"/>
    <property type="project" value="TreeGrafter"/>
</dbReference>
<dbReference type="Gene3D" id="3.40.50.2000">
    <property type="entry name" value="Glycogen Phosphorylase B"/>
    <property type="match status" value="2"/>
</dbReference>
<dbReference type="NCBIfam" id="TIGR00685">
    <property type="entry name" value="T6PP"/>
    <property type="match status" value="1"/>
</dbReference>
<dbReference type="GO" id="GO:0005992">
    <property type="term" value="P:trehalose biosynthetic process"/>
    <property type="evidence" value="ECO:0007669"/>
    <property type="project" value="InterPro"/>
</dbReference>
<dbReference type="FunFam" id="3.40.50.2000:FF:000036">
    <property type="entry name" value="Alpha,alpha-trehalose-phosphate synthase subunit Tps2"/>
    <property type="match status" value="1"/>
</dbReference>
<evidence type="ECO:0000256" key="3">
    <source>
        <dbReference type="ARBA" id="ARBA00006330"/>
    </source>
</evidence>
<sequence>MTTFVCSLFLPYTADFKHESKTSPASPKEPESAPPKLSDIGRQASVNSVRSQKDEPQSLLRQTPPSHIQLPKASMAAMLDHEGFFTPGQTSAATHFPRPRDPKSLVRSDAHIPEWGASGLFFNQPTSKAAPSLPDALLEYNKVLERGQTQTQTERKKGSTGGKPNMDPRWASEYSVVPAVQGNGGLTNAVRAAMDNGRIKDVLFVGLVGFPTDGLNEDKKVEIYEKLEEEHDALAVYVSDKDFDGHYAHYCKTILWPVFHYIIPDHPKSKAFLDHSWCFYVKINQAFADKVVQNYKRGDIIWIHDYHLCLVPQMVRQKLADAQIGFFLHTAFPSSEVFRCLAARKELLDGILGANLVAFQTQEYAHHFLQTCSRILSVEATEDGVQLENRFVNVWSSPIGIDPKALATAREEPDVLQWIQTMQKRYEGKKVIVARDKLDSIRGVRQKLLAFELFLNKNPQWKDKVVLIQVATSTTEDSELAAICSEIVTRIDAVHSTLTHNPLVFLRQDIAFSQYMALLSIADALAITSLREGMNLTCHEFVICQDGKASPKKHGPVILSEFTGSASMFDGAELAVNPWDYNNIAEAFRVALEMTEEERERRYSKMRNMVMHHTGDFWVSNLSGHLSKVHEEQFNRDTMSIPRLSSSNLSRAYESTSNRLFILDYEGTLASYGSVNNTVIASTERVIDVLNDLVADTKNAVYVMSGRTVPETELIFNRVRGLGLIAENGCFIREPNAEEWTQFPNEEKTQKWKESCKSILQYYLERVEGSYLEQRHCSLVFHYEKAHDNDSSSRHAGDCANHINDACEQQRVKAVPTKDSVIIETIDFDKATAAQHIFSRYAEANRPDFLLVAGNDRSDENVFRWAKQLKDDWVVANVQTVTVGARNSIAMSTLTNGATGLLSVLTKLSKIKTL</sequence>
<dbReference type="EMBL" id="MU006217">
    <property type="protein sequence ID" value="KAF2831903.1"/>
    <property type="molecule type" value="Genomic_DNA"/>
</dbReference>
<dbReference type="GO" id="GO:0003825">
    <property type="term" value="F:alpha,alpha-trehalose-phosphate synthase (UDP-forming) activity"/>
    <property type="evidence" value="ECO:0007669"/>
    <property type="project" value="TreeGrafter"/>
</dbReference>
<protein>
    <submittedName>
        <fullName evidence="7">Uncharacterized protein</fullName>
    </submittedName>
</protein>
<feature type="region of interest" description="Disordered" evidence="6">
    <location>
        <begin position="17"/>
        <end position="66"/>
    </location>
</feature>
<evidence type="ECO:0000256" key="5">
    <source>
        <dbReference type="ARBA" id="ARBA00022553"/>
    </source>
</evidence>
<dbReference type="GO" id="GO:0030234">
    <property type="term" value="F:enzyme regulator activity"/>
    <property type="evidence" value="ECO:0007669"/>
    <property type="project" value="UniProtKB-ARBA"/>
</dbReference>
<evidence type="ECO:0000313" key="7">
    <source>
        <dbReference type="EMBL" id="KAF2831903.1"/>
    </source>
</evidence>
<dbReference type="Pfam" id="PF02358">
    <property type="entry name" value="Trehalose_PPase"/>
    <property type="match status" value="1"/>
</dbReference>
<dbReference type="FunFam" id="3.40.50.2000:FF:000099">
    <property type="entry name" value="Alpha,alpha-trehalose phosphate synthase subunit, putative"/>
    <property type="match status" value="1"/>
</dbReference>
<dbReference type="GO" id="GO:0005946">
    <property type="term" value="C:alpha,alpha-trehalose-phosphate synthase complex (UDP-forming)"/>
    <property type="evidence" value="ECO:0007669"/>
    <property type="project" value="TreeGrafter"/>
</dbReference>
<dbReference type="CDD" id="cd03788">
    <property type="entry name" value="GT20_TPS"/>
    <property type="match status" value="1"/>
</dbReference>
<keyword evidence="5" id="KW-0597">Phosphoprotein</keyword>
<evidence type="ECO:0000313" key="8">
    <source>
        <dbReference type="Proteomes" id="UP000799424"/>
    </source>
</evidence>